<reference evidence="2 3" key="1">
    <citation type="journal article" date="2018" name="Int. J. Syst. Bacteriol.">
        <title>Oceaniradius stylonemae gen. nov., sp. nov., isolated from a red alga, Stylonema cornu-cervi.</title>
        <authorList>
            <person name="Jeong S."/>
        </authorList>
    </citation>
    <scope>NUCLEOTIDE SEQUENCE [LARGE SCALE GENOMIC DNA]</scope>
    <source>
        <strain evidence="2 3">StC1</strain>
    </source>
</reference>
<organism evidence="2 3">
    <name type="scientific">Oceaniradius stylonematis</name>
    <dbReference type="NCBI Taxonomy" id="2184161"/>
    <lineage>
        <taxon>Bacteria</taxon>
        <taxon>Pseudomonadati</taxon>
        <taxon>Pseudomonadota</taxon>
        <taxon>Alphaproteobacteria</taxon>
        <taxon>Hyphomicrobiales</taxon>
        <taxon>Ahrensiaceae</taxon>
        <taxon>Oceaniradius</taxon>
    </lineage>
</organism>
<evidence type="ECO:0000256" key="1">
    <source>
        <dbReference type="SAM" id="Phobius"/>
    </source>
</evidence>
<name>A0A3A8A7L7_9HYPH</name>
<dbReference type="AlphaFoldDB" id="A0A3A8A7L7"/>
<evidence type="ECO:0000313" key="3">
    <source>
        <dbReference type="Proteomes" id="UP000246132"/>
    </source>
</evidence>
<dbReference type="InterPro" id="IPR011033">
    <property type="entry name" value="PRC_barrel-like_sf"/>
</dbReference>
<keyword evidence="1" id="KW-1133">Transmembrane helix</keyword>
<gene>
    <name evidence="2" type="ORF">DEM25_014810</name>
</gene>
<proteinExistence type="predicted"/>
<keyword evidence="1" id="KW-0472">Membrane</keyword>
<feature type="transmembrane region" description="Helical" evidence="1">
    <location>
        <begin position="42"/>
        <end position="61"/>
    </location>
</feature>
<dbReference type="OrthoDB" id="8115824at2"/>
<dbReference type="Proteomes" id="UP000246132">
    <property type="component" value="Unassembled WGS sequence"/>
</dbReference>
<dbReference type="RefSeq" id="WP_120222777.1">
    <property type="nucleotide sequence ID" value="NZ_QFWV02000008.1"/>
</dbReference>
<keyword evidence="1" id="KW-0812">Transmembrane</keyword>
<evidence type="ECO:0000313" key="2">
    <source>
        <dbReference type="EMBL" id="RKF05846.1"/>
    </source>
</evidence>
<keyword evidence="3" id="KW-1185">Reference proteome</keyword>
<evidence type="ECO:0008006" key="4">
    <source>
        <dbReference type="Google" id="ProtNLM"/>
    </source>
</evidence>
<dbReference type="EMBL" id="QFWV02000008">
    <property type="protein sequence ID" value="RKF05846.1"/>
    <property type="molecule type" value="Genomic_DNA"/>
</dbReference>
<comment type="caution">
    <text evidence="2">The sequence shown here is derived from an EMBL/GenBank/DDBJ whole genome shotgun (WGS) entry which is preliminary data.</text>
</comment>
<sequence>MMTSGKHMMYNGSHISGSPVSQTTPLTELAMQARRAPRRRDAIAVLAAQLAAVAALIWLVAGTVTAQAGDLDALDSGEPAVLAYAEPAPERFADPFAGQRGLENHDAHDGHPLNDAWMGLNAVTADGVVAGYVSDAFVNPDGSIDEVIITPAPGTALAHPVYVPVDAVQFDGAEVGLTMTMAVLATQEPVTEDFAAYAE</sequence>
<dbReference type="SUPFAM" id="SSF50346">
    <property type="entry name" value="PRC-barrel domain"/>
    <property type="match status" value="1"/>
</dbReference>
<accession>A0A3A8A7L7</accession>
<protein>
    <recommendedName>
        <fullName evidence="4">PRC-barrel domain containing protein</fullName>
    </recommendedName>
</protein>